<evidence type="ECO:0000313" key="14">
    <source>
        <dbReference type="RefSeq" id="XP_024872652.1"/>
    </source>
</evidence>
<feature type="transmembrane region" description="Helical" evidence="12">
    <location>
        <begin position="270"/>
        <end position="293"/>
    </location>
</feature>
<comment type="similarity">
    <text evidence="10">Belongs to the insect chemoreceptor superfamily. Heteromeric odorant receptor channel (TC 1.A.69) family. Or2a subfamily.</text>
</comment>
<feature type="transmembrane region" description="Helical" evidence="12">
    <location>
        <begin position="245"/>
        <end position="264"/>
    </location>
</feature>
<dbReference type="Proteomes" id="UP000504618">
    <property type="component" value="Unplaced"/>
</dbReference>
<evidence type="ECO:0000256" key="1">
    <source>
        <dbReference type="ARBA" id="ARBA00004141"/>
    </source>
</evidence>
<protein>
    <recommendedName>
        <fullName evidence="12">Odorant receptor</fullName>
    </recommendedName>
</protein>
<keyword evidence="8 12" id="KW-0807">Transducer</keyword>
<feature type="transmembrane region" description="Helical" evidence="12">
    <location>
        <begin position="127"/>
        <end position="148"/>
    </location>
</feature>
<evidence type="ECO:0000256" key="10">
    <source>
        <dbReference type="ARBA" id="ARBA00037946"/>
    </source>
</evidence>
<dbReference type="GO" id="GO:0007165">
    <property type="term" value="P:signal transduction"/>
    <property type="evidence" value="ECO:0007669"/>
    <property type="project" value="UniProtKB-KW"/>
</dbReference>
<dbReference type="OrthoDB" id="6597368at2759"/>
<evidence type="ECO:0000256" key="3">
    <source>
        <dbReference type="ARBA" id="ARBA00022692"/>
    </source>
</evidence>
<evidence type="ECO:0000256" key="11">
    <source>
        <dbReference type="ARBA" id="ARBA00038679"/>
    </source>
</evidence>
<evidence type="ECO:0000256" key="12">
    <source>
        <dbReference type="RuleBase" id="RU351113"/>
    </source>
</evidence>
<sequence length="369" mass="43143">MRMLKFTLMICALAGCWQPLTWTSLFKHIIYKAYAMFLIFSLYIFLTSQFVNIILNVGNSDEFTDALYMMLTVLVAGYKQIYMWVDRKNVMVIINVLTEKPFAPYETHEVMIQEKFEKMIQNNTRRYLTIVMMSITSIIWMSVSTDLMKRNLTYKAWIPFDYSSPAIYFIVYTHQLLAMSTSGIVNVACESLLCGFLLHICCQFEILGYRLTKLTHDQNSLRDCVYHHNRIFEYAYTVNNMFAKIIAIQFAVSMLVVCSNLYRIAMAADYVSFIPLMMYTSAILVQIFIYCWFGNEVKLKSLQLVNSIYDIEWPALSNNNKRNLLLIMKRAMTPIEFTSAYIITMNLESFVALLKMSYSVFNLLHQTHE</sequence>
<keyword evidence="4 12" id="KW-0552">Olfaction</keyword>
<evidence type="ECO:0000256" key="6">
    <source>
        <dbReference type="ARBA" id="ARBA00023136"/>
    </source>
</evidence>
<evidence type="ECO:0000256" key="2">
    <source>
        <dbReference type="ARBA" id="ARBA00022606"/>
    </source>
</evidence>
<keyword evidence="6 12" id="KW-0472">Membrane</keyword>
<dbReference type="GO" id="GO:0004984">
    <property type="term" value="F:olfactory receptor activity"/>
    <property type="evidence" value="ECO:0007669"/>
    <property type="project" value="InterPro"/>
</dbReference>
<dbReference type="GO" id="GO:0005549">
    <property type="term" value="F:odorant binding"/>
    <property type="evidence" value="ECO:0007669"/>
    <property type="project" value="InterPro"/>
</dbReference>
<feature type="transmembrane region" description="Helical" evidence="12">
    <location>
        <begin position="67"/>
        <end position="85"/>
    </location>
</feature>
<comment type="subcellular location">
    <subcellularLocation>
        <location evidence="12">Cell membrane</location>
        <topology evidence="12">Multi-pass membrane protein</topology>
    </subcellularLocation>
    <subcellularLocation>
        <location evidence="1">Membrane</location>
        <topology evidence="1">Multi-pass membrane protein</topology>
    </subcellularLocation>
</comment>
<dbReference type="AlphaFoldDB" id="A0A6J1PS51"/>
<keyword evidence="2 12" id="KW-0716">Sensory transduction</keyword>
<dbReference type="PANTHER" id="PTHR21137:SF37">
    <property type="entry name" value="ODORANT RECEPTOR 46A, ISOFORM B-RELATED"/>
    <property type="match status" value="1"/>
</dbReference>
<evidence type="ECO:0000256" key="7">
    <source>
        <dbReference type="ARBA" id="ARBA00023170"/>
    </source>
</evidence>
<evidence type="ECO:0000256" key="4">
    <source>
        <dbReference type="ARBA" id="ARBA00022725"/>
    </source>
</evidence>
<reference evidence="14 15" key="1">
    <citation type="submission" date="2025-04" db="UniProtKB">
        <authorList>
            <consortium name="RefSeq"/>
        </authorList>
    </citation>
    <scope>IDENTIFICATION</scope>
    <source>
        <tissue evidence="14 15">Whole body</tissue>
    </source>
</reference>
<name>A0A6J1PS51_9HYME</name>
<evidence type="ECO:0000313" key="13">
    <source>
        <dbReference type="Proteomes" id="UP000504618"/>
    </source>
</evidence>
<accession>A0A6J1PS51</accession>
<comment type="function">
    <text evidence="9">Odorant receptor which mediates acceptance or avoidance behavior, depending on its substrates. The odorant receptor repertoire encodes a large collection of odor stimuli that vary widely in identity, intensity, and duration. May form a complex with Orco to form odorant-sensing units, providing sensitive and prolonged odorant signaling and calcium permeability.</text>
</comment>
<keyword evidence="7 12" id="KW-0675">Receptor</keyword>
<keyword evidence="5 12" id="KW-1133">Transmembrane helix</keyword>
<evidence type="ECO:0000256" key="5">
    <source>
        <dbReference type="ARBA" id="ARBA00022989"/>
    </source>
</evidence>
<gene>
    <name evidence="14 15" type="primary">LOC112455142</name>
</gene>
<evidence type="ECO:0000256" key="9">
    <source>
        <dbReference type="ARBA" id="ARBA00037764"/>
    </source>
</evidence>
<keyword evidence="13" id="KW-1185">Reference proteome</keyword>
<keyword evidence="3 12" id="KW-0812">Transmembrane</keyword>
<evidence type="ECO:0000313" key="15">
    <source>
        <dbReference type="RefSeq" id="XP_024872654.1"/>
    </source>
</evidence>
<dbReference type="GeneID" id="112455142"/>
<organism evidence="13 14">
    <name type="scientific">Temnothorax curvispinosus</name>
    <dbReference type="NCBI Taxonomy" id="300111"/>
    <lineage>
        <taxon>Eukaryota</taxon>
        <taxon>Metazoa</taxon>
        <taxon>Ecdysozoa</taxon>
        <taxon>Arthropoda</taxon>
        <taxon>Hexapoda</taxon>
        <taxon>Insecta</taxon>
        <taxon>Pterygota</taxon>
        <taxon>Neoptera</taxon>
        <taxon>Endopterygota</taxon>
        <taxon>Hymenoptera</taxon>
        <taxon>Apocrita</taxon>
        <taxon>Aculeata</taxon>
        <taxon>Formicoidea</taxon>
        <taxon>Formicidae</taxon>
        <taxon>Myrmicinae</taxon>
        <taxon>Temnothorax</taxon>
    </lineage>
</organism>
<dbReference type="Pfam" id="PF02949">
    <property type="entry name" value="7tm_6"/>
    <property type="match status" value="1"/>
</dbReference>
<dbReference type="RefSeq" id="XP_024872654.1">
    <property type="nucleotide sequence ID" value="XM_025016886.1"/>
</dbReference>
<dbReference type="PROSITE" id="PS51257">
    <property type="entry name" value="PROKAR_LIPOPROTEIN"/>
    <property type="match status" value="1"/>
</dbReference>
<evidence type="ECO:0000256" key="8">
    <source>
        <dbReference type="ARBA" id="ARBA00023224"/>
    </source>
</evidence>
<dbReference type="RefSeq" id="XP_024872652.1">
    <property type="nucleotide sequence ID" value="XM_025016884.1"/>
</dbReference>
<feature type="transmembrane region" description="Helical" evidence="12">
    <location>
        <begin position="33"/>
        <end position="55"/>
    </location>
</feature>
<dbReference type="InterPro" id="IPR004117">
    <property type="entry name" value="7tm6_olfct_rcpt"/>
</dbReference>
<proteinExistence type="inferred from homology"/>
<comment type="caution">
    <text evidence="12">Lacks conserved residue(s) required for the propagation of feature annotation.</text>
</comment>
<comment type="subunit">
    <text evidence="11">Interacts with Orco. Complexes exist early in the endomembrane system in olfactory sensory neurons (OSNs), coupling these complexes to the conserved ciliary trafficking pathway.</text>
</comment>
<dbReference type="GO" id="GO:0005886">
    <property type="term" value="C:plasma membrane"/>
    <property type="evidence" value="ECO:0007669"/>
    <property type="project" value="UniProtKB-SubCell"/>
</dbReference>
<dbReference type="PANTHER" id="PTHR21137">
    <property type="entry name" value="ODORANT RECEPTOR"/>
    <property type="match status" value="1"/>
</dbReference>